<feature type="compositionally biased region" description="Basic and acidic residues" evidence="1">
    <location>
        <begin position="1"/>
        <end position="13"/>
    </location>
</feature>
<accession>A0ABY1K749</accession>
<sequence length="108" mass="11932">MNEKVENIVKKNETTPQKSVSTEKKAKDTATKVADEQLIYVGPTIERGILRQHQVFKGGHPACLENLFTKYPLLKSLFVPVDQLNSAQIDLSKKGTSLNAAYTAMKGV</sequence>
<feature type="region of interest" description="Disordered" evidence="1">
    <location>
        <begin position="1"/>
        <end position="26"/>
    </location>
</feature>
<evidence type="ECO:0000256" key="1">
    <source>
        <dbReference type="SAM" id="MobiDB-lite"/>
    </source>
</evidence>
<organism evidence="2 3">
    <name type="scientific">Paenibacillus macquariensis</name>
    <dbReference type="NCBI Taxonomy" id="948756"/>
    <lineage>
        <taxon>Bacteria</taxon>
        <taxon>Bacillati</taxon>
        <taxon>Bacillota</taxon>
        <taxon>Bacilli</taxon>
        <taxon>Bacillales</taxon>
        <taxon>Paenibacillaceae</taxon>
        <taxon>Paenibacillus</taxon>
    </lineage>
</organism>
<reference evidence="2 3" key="1">
    <citation type="submission" date="2017-01" db="EMBL/GenBank/DDBJ databases">
        <authorList>
            <person name="Varghese N."/>
            <person name="Submissions S."/>
        </authorList>
    </citation>
    <scope>NUCLEOTIDE SEQUENCE [LARGE SCALE GENOMIC DNA]</scope>
    <source>
        <strain evidence="2 3">ATCC 23464</strain>
    </source>
</reference>
<comment type="caution">
    <text evidence="2">The sequence shown here is derived from an EMBL/GenBank/DDBJ whole genome shotgun (WGS) entry which is preliminary data.</text>
</comment>
<evidence type="ECO:0000313" key="3">
    <source>
        <dbReference type="Proteomes" id="UP000186666"/>
    </source>
</evidence>
<dbReference type="EMBL" id="FTNK01000011">
    <property type="protein sequence ID" value="SIR35341.1"/>
    <property type="molecule type" value="Genomic_DNA"/>
</dbReference>
<keyword evidence="3" id="KW-1185">Reference proteome</keyword>
<evidence type="ECO:0000313" key="2">
    <source>
        <dbReference type="EMBL" id="SIR35341.1"/>
    </source>
</evidence>
<dbReference type="Proteomes" id="UP000186666">
    <property type="component" value="Unassembled WGS sequence"/>
</dbReference>
<gene>
    <name evidence="2" type="ORF">SAMN05421578_111167</name>
</gene>
<protein>
    <submittedName>
        <fullName evidence="2">Uncharacterized protein</fullName>
    </submittedName>
</protein>
<proteinExistence type="predicted"/>
<dbReference type="RefSeq" id="WP_068583914.1">
    <property type="nucleotide sequence ID" value="NZ_FTNK01000011.1"/>
</dbReference>
<name>A0ABY1K749_9BACL</name>